<evidence type="ECO:0000313" key="1">
    <source>
        <dbReference type="EMBL" id="KAI4323769.1"/>
    </source>
</evidence>
<reference evidence="1 2" key="1">
    <citation type="journal article" date="2022" name="DNA Res.">
        <title>Chromosomal-level genome assembly of the orchid tree Bauhinia variegata (Leguminosae; Cercidoideae) supports the allotetraploid origin hypothesis of Bauhinia.</title>
        <authorList>
            <person name="Zhong Y."/>
            <person name="Chen Y."/>
            <person name="Zheng D."/>
            <person name="Pang J."/>
            <person name="Liu Y."/>
            <person name="Luo S."/>
            <person name="Meng S."/>
            <person name="Qian L."/>
            <person name="Wei D."/>
            <person name="Dai S."/>
            <person name="Zhou R."/>
        </authorList>
    </citation>
    <scope>NUCLEOTIDE SEQUENCE [LARGE SCALE GENOMIC DNA]</scope>
    <source>
        <strain evidence="1">BV-YZ2020</strain>
    </source>
</reference>
<evidence type="ECO:0000313" key="2">
    <source>
        <dbReference type="Proteomes" id="UP000828941"/>
    </source>
</evidence>
<sequence length="436" mass="50566">MLLNCISNLIFSIRRPENSVSMDSTTSITSSHTNPSISFEIFPENVKIEIFRRLPLEDLSRVMWISKPCYHLVLSSLLPKIVAPFRRRFDTLLLQLEIDEIRSAITPRVMTVFAGPNDAHYNDLLRQLDWCYKVMQCRNIDGGEKLVDYCNGLFLFCHKGGNPETLFPRLYYYYVINPVTKQCLAVTKPDAGRDIYTNAALAYHPSESSFFSIVQYRGTDAIKVFSSKIGEWVSLEFQLPQHVTRATWEMKSVYCQGAVFRLSDSGHLLKFLVDYHEYNEDQAKAIELPEECQVLNANLCVGVRDQQIIVALSREDSIRIWVLNESYGGDEYTFNWDLQYGLDYVNLGRGHRQLVAMHPFFENLVFLSKRYITCLRCYCDECSFYHPRITEGRSHISNWVAAWGYPIVECVLPFTYCLDKKCPGLYERIPIPEIYR</sequence>
<accession>A0ACB9MJW9</accession>
<comment type="caution">
    <text evidence="1">The sequence shown here is derived from an EMBL/GenBank/DDBJ whole genome shotgun (WGS) entry which is preliminary data.</text>
</comment>
<dbReference type="Proteomes" id="UP000828941">
    <property type="component" value="Chromosome 9"/>
</dbReference>
<dbReference type="EMBL" id="CM039434">
    <property type="protein sequence ID" value="KAI4323769.1"/>
    <property type="molecule type" value="Genomic_DNA"/>
</dbReference>
<name>A0ACB9MJW9_BAUVA</name>
<organism evidence="1 2">
    <name type="scientific">Bauhinia variegata</name>
    <name type="common">Purple orchid tree</name>
    <name type="synonym">Phanera variegata</name>
    <dbReference type="NCBI Taxonomy" id="167791"/>
    <lineage>
        <taxon>Eukaryota</taxon>
        <taxon>Viridiplantae</taxon>
        <taxon>Streptophyta</taxon>
        <taxon>Embryophyta</taxon>
        <taxon>Tracheophyta</taxon>
        <taxon>Spermatophyta</taxon>
        <taxon>Magnoliopsida</taxon>
        <taxon>eudicotyledons</taxon>
        <taxon>Gunneridae</taxon>
        <taxon>Pentapetalae</taxon>
        <taxon>rosids</taxon>
        <taxon>fabids</taxon>
        <taxon>Fabales</taxon>
        <taxon>Fabaceae</taxon>
        <taxon>Cercidoideae</taxon>
        <taxon>Cercideae</taxon>
        <taxon>Bauhiniinae</taxon>
        <taxon>Bauhinia</taxon>
    </lineage>
</organism>
<proteinExistence type="predicted"/>
<gene>
    <name evidence="1" type="ORF">L6164_023349</name>
</gene>
<keyword evidence="2" id="KW-1185">Reference proteome</keyword>
<protein>
    <submittedName>
        <fullName evidence="1">Uncharacterized protein</fullName>
    </submittedName>
</protein>